<protein>
    <recommendedName>
        <fullName evidence="5">Septin-type G domain-containing protein</fullName>
    </recommendedName>
</protein>
<evidence type="ECO:0000256" key="1">
    <source>
        <dbReference type="SAM" id="MobiDB-lite"/>
    </source>
</evidence>
<proteinExistence type="predicted"/>
<evidence type="ECO:0000313" key="2">
    <source>
        <dbReference type="EMBL" id="KAF1815321.1"/>
    </source>
</evidence>
<dbReference type="OrthoDB" id="4150765at2759"/>
<dbReference type="GeneID" id="54416643"/>
<feature type="compositionally biased region" description="Basic and acidic residues" evidence="1">
    <location>
        <begin position="401"/>
        <end position="410"/>
    </location>
</feature>
<name>A0A6G1GBP6_9PEZI</name>
<evidence type="ECO:0008006" key="5">
    <source>
        <dbReference type="Google" id="ProtNLM"/>
    </source>
</evidence>
<feature type="compositionally biased region" description="Low complexity" evidence="1">
    <location>
        <begin position="310"/>
        <end position="326"/>
    </location>
</feature>
<feature type="region of interest" description="Disordered" evidence="1">
    <location>
        <begin position="295"/>
        <end position="326"/>
    </location>
</feature>
<gene>
    <name evidence="2 4" type="ORF">P152DRAFT_391009</name>
</gene>
<dbReference type="InterPro" id="IPR027417">
    <property type="entry name" value="P-loop_NTPase"/>
</dbReference>
<dbReference type="RefSeq" id="XP_033536952.1">
    <property type="nucleotide sequence ID" value="XM_033676073.1"/>
</dbReference>
<keyword evidence="3" id="KW-1185">Reference proteome</keyword>
<organism evidence="2">
    <name type="scientific">Eremomyces bilateralis CBS 781.70</name>
    <dbReference type="NCBI Taxonomy" id="1392243"/>
    <lineage>
        <taxon>Eukaryota</taxon>
        <taxon>Fungi</taxon>
        <taxon>Dikarya</taxon>
        <taxon>Ascomycota</taxon>
        <taxon>Pezizomycotina</taxon>
        <taxon>Dothideomycetes</taxon>
        <taxon>Dothideomycetes incertae sedis</taxon>
        <taxon>Eremomycetales</taxon>
        <taxon>Eremomycetaceae</taxon>
        <taxon>Eremomyces</taxon>
    </lineage>
</organism>
<dbReference type="EMBL" id="ML975151">
    <property type="protein sequence ID" value="KAF1815321.1"/>
    <property type="molecule type" value="Genomic_DNA"/>
</dbReference>
<dbReference type="AlphaFoldDB" id="A0A6G1GBP6"/>
<reference evidence="4" key="3">
    <citation type="submission" date="2025-04" db="UniProtKB">
        <authorList>
            <consortium name="RefSeq"/>
        </authorList>
    </citation>
    <scope>IDENTIFICATION</scope>
    <source>
        <strain evidence="4">CBS 781.70</strain>
    </source>
</reference>
<dbReference type="Proteomes" id="UP000504638">
    <property type="component" value="Unplaced"/>
</dbReference>
<reference evidence="2 4" key="1">
    <citation type="submission" date="2020-01" db="EMBL/GenBank/DDBJ databases">
        <authorList>
            <consortium name="DOE Joint Genome Institute"/>
            <person name="Haridas S."/>
            <person name="Albert R."/>
            <person name="Binder M."/>
            <person name="Bloem J."/>
            <person name="Labutti K."/>
            <person name="Salamov A."/>
            <person name="Andreopoulos B."/>
            <person name="Baker S.E."/>
            <person name="Barry K."/>
            <person name="Bills G."/>
            <person name="Bluhm B.H."/>
            <person name="Cannon C."/>
            <person name="Castanera R."/>
            <person name="Culley D.E."/>
            <person name="Daum C."/>
            <person name="Ezra D."/>
            <person name="Gonzalez J.B."/>
            <person name="Henrissat B."/>
            <person name="Kuo A."/>
            <person name="Liang C."/>
            <person name="Lipzen A."/>
            <person name="Lutzoni F."/>
            <person name="Magnuson J."/>
            <person name="Mondo S."/>
            <person name="Nolan M."/>
            <person name="Ohm R."/>
            <person name="Pangilinan J."/>
            <person name="Park H.-J."/>
            <person name="Ramirez L."/>
            <person name="Alfaro M."/>
            <person name="Sun H."/>
            <person name="Tritt A."/>
            <person name="Yoshinaga Y."/>
            <person name="Zwiers L.-H."/>
            <person name="Turgeon B.G."/>
            <person name="Goodwin S.B."/>
            <person name="Spatafora J.W."/>
            <person name="Crous P.W."/>
            <person name="Grigoriev I.V."/>
        </authorList>
    </citation>
    <scope>NUCLEOTIDE SEQUENCE</scope>
    <source>
        <strain evidence="2 4">CBS 781.70</strain>
    </source>
</reference>
<reference evidence="4" key="2">
    <citation type="submission" date="2020-04" db="EMBL/GenBank/DDBJ databases">
        <authorList>
            <consortium name="NCBI Genome Project"/>
        </authorList>
    </citation>
    <scope>NUCLEOTIDE SEQUENCE</scope>
    <source>
        <strain evidence="4">CBS 781.70</strain>
    </source>
</reference>
<dbReference type="Gene3D" id="3.40.50.300">
    <property type="entry name" value="P-loop containing nucleotide triphosphate hydrolases"/>
    <property type="match status" value="1"/>
</dbReference>
<sequence length="487" mass="53400">MPARRPFTDVGRRMGRLKIMVVGRKGAGKSSLIRSMVQVCEDIVHIDPVQERGSWGGGMEWRGASGTTRITEIAASSRPLPGWWAELNEGAGMAKRRNSVTDVLDRNITFVDTPGLGRARDEELLRYVEGQSFKSISTATMSDTELLQLMCGNGSQVDLVLFLFGHQEELDVEMQMLERLAQSTNVIPIISRCDLLSEEQLGDHHARIADAVSSSFLSTTVPTAPYVVSSAPGPDDEIDASLLMSSTYLAPLHPSDLDPLVHWLFHPDNIAYLRASAAHKVVQWRKRAGLAVNPRATDRIPPPFSRIPTSPLSGPRAPSSSPSSSAITAAFPGSAAAFRAHVTREERLAQLRLSRWATELRGTVSAERERYERLTGDERAEWLARQLEREVARGGLVICEGDGRRPDEQRGMGSSSSARRRRRKVLGDSGVPAWARRAEKERVGSLGGVAWQTVQLLSGVSFVGAVLIAVVRGWGKQGEALNWGWGW</sequence>
<feature type="region of interest" description="Disordered" evidence="1">
    <location>
        <begin position="401"/>
        <end position="425"/>
    </location>
</feature>
<evidence type="ECO:0000313" key="3">
    <source>
        <dbReference type="Proteomes" id="UP000504638"/>
    </source>
</evidence>
<evidence type="ECO:0000313" key="4">
    <source>
        <dbReference type="RefSeq" id="XP_033536952.1"/>
    </source>
</evidence>
<accession>A0A6G1GBP6</accession>
<dbReference type="SUPFAM" id="SSF52540">
    <property type="entry name" value="P-loop containing nucleoside triphosphate hydrolases"/>
    <property type="match status" value="1"/>
</dbReference>